<evidence type="ECO:0000313" key="7">
    <source>
        <dbReference type="Proteomes" id="UP001500683"/>
    </source>
</evidence>
<name>A0ABP7V4A9_9ACTN</name>
<dbReference type="SUPFAM" id="SSF50978">
    <property type="entry name" value="WD40 repeat-like"/>
    <property type="match status" value="3"/>
</dbReference>
<dbReference type="PANTHER" id="PTHR22847:SF637">
    <property type="entry name" value="WD REPEAT DOMAIN 5B"/>
    <property type="match status" value="1"/>
</dbReference>
<evidence type="ECO:0000259" key="5">
    <source>
        <dbReference type="SMART" id="SM00530"/>
    </source>
</evidence>
<evidence type="ECO:0000256" key="1">
    <source>
        <dbReference type="ARBA" id="ARBA00022574"/>
    </source>
</evidence>
<dbReference type="Pfam" id="PF00400">
    <property type="entry name" value="WD40"/>
    <property type="match status" value="13"/>
</dbReference>
<dbReference type="SMART" id="SM00320">
    <property type="entry name" value="WD40"/>
    <property type="match status" value="14"/>
</dbReference>
<dbReference type="InterPro" id="IPR001680">
    <property type="entry name" value="WD40_rpt"/>
</dbReference>
<dbReference type="SMART" id="SM00530">
    <property type="entry name" value="HTH_XRE"/>
    <property type="match status" value="1"/>
</dbReference>
<gene>
    <name evidence="6" type="ORF">GCM10022214_09610</name>
</gene>
<feature type="repeat" description="WD" evidence="3">
    <location>
        <begin position="1214"/>
        <end position="1255"/>
    </location>
</feature>
<dbReference type="SUPFAM" id="SSF52540">
    <property type="entry name" value="P-loop containing nucleoside triphosphate hydrolases"/>
    <property type="match status" value="1"/>
</dbReference>
<dbReference type="CDD" id="cd00200">
    <property type="entry name" value="WD40"/>
    <property type="match status" value="2"/>
</dbReference>
<sequence>MVTRFAADLRLLRAKAGSPPYRELARRAHYSASTLADAASGRRLPSLTVTLAYVQACEGDTAEWEERWRRAAAELAADNSDEPDESADSRSITSGPAGDPERIPYAGLSAFQPEDCEWFFGRERLTDDLVRRVRSRRFLAMFGASGSGKSSLLRAGLLARIRAETEAAGAAWPTVLLTPGPHPLDECAVSLAGLGGGSAPALRKELAVDERALHLAVLEALAGHPADVDLLLVVDQFEEVFTLCADDSERARTIAALLAAVHAPNSRTRVVLGVRADFYARCSQHPDLVEALRDAQVPVGPMTTDELRRAITQPAVRAGCVVEGALLARVIADAGGQANALPLVSHALRETWRRRRGNTLTLAGYEAAGGIRHALSRTAEAVHTGLTAEQRRLARGVFLRLVALGDGTGDTKRRVHRDELGAGRPDVDAVLDALARARLVTLDADTVEITHEALLDAWPRLRRWRDEDRADLLTHQRLAEAALAWDRENRDPGLLYRGSRLAAATEWADRHRDDVLLGDRLRDFLADSARHERRAAVVRRAAVAALAALALLASVTAAVAVQQRSAARTERDRATAERIMTAADHVANTDPSLAARLDLAAYRLRPTRLARTDLLDTQNIALSRPLTGHTQAVYAVAYSPDGRTLATAGVDTTIRLWDTSDPARPRPLGPPLTGHSSSVNWLQFSPDGRTLASAGRDRTARLWDVSDPARPKALGQPLTGHTGYAFSVSFSGDGGTLVTAGYDRTVRLWDVRDPARAKPLGEPLTGHTDSVASAAFSRDGRTVASAGHDHTIRLWNVTDRAHPTLWRPPLTGHREDVYAVAFSPDGRTLASVGDDRTVRLWDVSDPARARPLGRPLTGHTDTILAVNFSPDGRTLVTGGADHTLRLWDVSDPARPGRLGPPLVGHTGFVVWAVFSPDGRWLASAGNDRTVRLWNLPQTALTGHTGTINAVAYARDGRTIATASDDRTVRLWDPRSRRPWGPPLTAHTDDVTRAVFTPDSRILATAGRDRTARLWDVSDPARPRPLASIPIGDAAAADALAFHPSGRVLVTGGRDFTLRLWDVSDPSHPTRLGQPLTGHISKLHWAAFSPDGRTLAGSSSDDKVRLWDVHDPARPRALPPIVTGDKGGILWGAFSSDGGLLATAGAGHAVQLWNVRDPARPVAPGHPLTGHSLPVRWVGFGPDGRTLASAGDDGTVRLWNVSVPSRAYPSGNPLTGGHTGALDSAAYSHDGRTMATAGDDRVLRVWSTDLDQAINRICATTDGSSLRKWSRRFSLPAACG</sequence>
<accession>A0ABP7V4A9</accession>
<evidence type="ECO:0000313" key="6">
    <source>
        <dbReference type="EMBL" id="GAA4059249.1"/>
    </source>
</evidence>
<feature type="repeat" description="WD" evidence="3">
    <location>
        <begin position="1029"/>
        <end position="1070"/>
    </location>
</feature>
<dbReference type="InterPro" id="IPR036322">
    <property type="entry name" value="WD40_repeat_dom_sf"/>
</dbReference>
<proteinExistence type="predicted"/>
<feature type="repeat" description="WD" evidence="3">
    <location>
        <begin position="940"/>
        <end position="972"/>
    </location>
</feature>
<dbReference type="InterPro" id="IPR019775">
    <property type="entry name" value="WD40_repeat_CS"/>
</dbReference>
<dbReference type="PRINTS" id="PR00320">
    <property type="entry name" value="GPROTEINBRPT"/>
</dbReference>
<protein>
    <recommendedName>
        <fullName evidence="5">HTH cro/C1-type domain-containing protein</fullName>
    </recommendedName>
</protein>
<evidence type="ECO:0000256" key="4">
    <source>
        <dbReference type="SAM" id="MobiDB-lite"/>
    </source>
</evidence>
<feature type="repeat" description="WD" evidence="3">
    <location>
        <begin position="810"/>
        <end position="851"/>
    </location>
</feature>
<keyword evidence="1 3" id="KW-0853">WD repeat</keyword>
<feature type="repeat" description="WD" evidence="3">
    <location>
        <begin position="718"/>
        <end position="759"/>
    </location>
</feature>
<dbReference type="Pfam" id="PF20703">
    <property type="entry name" value="nSTAND1"/>
    <property type="match status" value="1"/>
</dbReference>
<organism evidence="6 7">
    <name type="scientific">Actinomadura miaoliensis</name>
    <dbReference type="NCBI Taxonomy" id="430685"/>
    <lineage>
        <taxon>Bacteria</taxon>
        <taxon>Bacillati</taxon>
        <taxon>Actinomycetota</taxon>
        <taxon>Actinomycetes</taxon>
        <taxon>Streptosporangiales</taxon>
        <taxon>Thermomonosporaceae</taxon>
        <taxon>Actinomadura</taxon>
    </lineage>
</organism>
<dbReference type="PROSITE" id="PS50082">
    <property type="entry name" value="WD_REPEATS_2"/>
    <property type="match status" value="13"/>
</dbReference>
<dbReference type="InterPro" id="IPR001387">
    <property type="entry name" value="Cro/C1-type_HTH"/>
</dbReference>
<comment type="caution">
    <text evidence="6">The sequence shown here is derived from an EMBL/GenBank/DDBJ whole genome shotgun (WGS) entry which is preliminary data.</text>
</comment>
<dbReference type="PROSITE" id="PS50294">
    <property type="entry name" value="WD_REPEATS_REGION"/>
    <property type="match status" value="13"/>
</dbReference>
<dbReference type="InterPro" id="IPR015943">
    <property type="entry name" value="WD40/YVTN_repeat-like_dom_sf"/>
</dbReference>
<dbReference type="PANTHER" id="PTHR22847">
    <property type="entry name" value="WD40 REPEAT PROTEIN"/>
    <property type="match status" value="1"/>
</dbReference>
<evidence type="ECO:0000256" key="2">
    <source>
        <dbReference type="ARBA" id="ARBA00022737"/>
    </source>
</evidence>
<dbReference type="InterPro" id="IPR020472">
    <property type="entry name" value="WD40_PAC1"/>
</dbReference>
<feature type="region of interest" description="Disordered" evidence="4">
    <location>
        <begin position="660"/>
        <end position="680"/>
    </location>
</feature>
<dbReference type="Gene3D" id="2.130.10.10">
    <property type="entry name" value="YVTN repeat-like/Quinoprotein amine dehydrogenase"/>
    <property type="match status" value="7"/>
</dbReference>
<feature type="repeat" description="WD" evidence="3">
    <location>
        <begin position="1075"/>
        <end position="1116"/>
    </location>
</feature>
<dbReference type="CDD" id="cd00093">
    <property type="entry name" value="HTH_XRE"/>
    <property type="match status" value="1"/>
</dbReference>
<dbReference type="Proteomes" id="UP001500683">
    <property type="component" value="Unassembled WGS sequence"/>
</dbReference>
<feature type="repeat" description="WD" evidence="3">
    <location>
        <begin position="764"/>
        <end position="797"/>
    </location>
</feature>
<dbReference type="EMBL" id="BAAAZG010000002">
    <property type="protein sequence ID" value="GAA4059249.1"/>
    <property type="molecule type" value="Genomic_DNA"/>
</dbReference>
<dbReference type="PROSITE" id="PS00678">
    <property type="entry name" value="WD_REPEATS_1"/>
    <property type="match status" value="10"/>
</dbReference>
<reference evidence="7" key="1">
    <citation type="journal article" date="2019" name="Int. J. Syst. Evol. Microbiol.">
        <title>The Global Catalogue of Microorganisms (GCM) 10K type strain sequencing project: providing services to taxonomists for standard genome sequencing and annotation.</title>
        <authorList>
            <consortium name="The Broad Institute Genomics Platform"/>
            <consortium name="The Broad Institute Genome Sequencing Center for Infectious Disease"/>
            <person name="Wu L."/>
            <person name="Ma J."/>
        </authorList>
    </citation>
    <scope>NUCLEOTIDE SEQUENCE [LARGE SCALE GENOMIC DNA]</scope>
    <source>
        <strain evidence="7">JCM 16702</strain>
    </source>
</reference>
<feature type="repeat" description="WD" evidence="3">
    <location>
        <begin position="626"/>
        <end position="658"/>
    </location>
</feature>
<keyword evidence="2" id="KW-0677">Repeat</keyword>
<feature type="domain" description="HTH cro/C1-type" evidence="5">
    <location>
        <begin position="8"/>
        <end position="64"/>
    </location>
</feature>
<keyword evidence="7" id="KW-1185">Reference proteome</keyword>
<feature type="repeat" description="WD" evidence="3">
    <location>
        <begin position="856"/>
        <end position="890"/>
    </location>
</feature>
<evidence type="ECO:0000256" key="3">
    <source>
        <dbReference type="PROSITE-ProRule" id="PRU00221"/>
    </source>
</evidence>
<feature type="repeat" description="WD" evidence="3">
    <location>
        <begin position="902"/>
        <end position="935"/>
    </location>
</feature>
<feature type="region of interest" description="Disordered" evidence="4">
    <location>
        <begin position="75"/>
        <end position="103"/>
    </location>
</feature>
<feature type="repeat" description="WD" evidence="3">
    <location>
        <begin position="672"/>
        <end position="713"/>
    </location>
</feature>
<dbReference type="InterPro" id="IPR049052">
    <property type="entry name" value="nSTAND1"/>
</dbReference>
<feature type="repeat" description="WD" evidence="3">
    <location>
        <begin position="983"/>
        <end position="1017"/>
    </location>
</feature>
<dbReference type="InterPro" id="IPR027417">
    <property type="entry name" value="P-loop_NTPase"/>
</dbReference>
<feature type="repeat" description="WD" evidence="3">
    <location>
        <begin position="1167"/>
        <end position="1201"/>
    </location>
</feature>